<dbReference type="Pfam" id="PF00389">
    <property type="entry name" value="2-Hacid_dh"/>
    <property type="match status" value="1"/>
</dbReference>
<protein>
    <submittedName>
        <fullName evidence="7">Hydroxypyruvate reductase</fullName>
    </submittedName>
</protein>
<dbReference type="PANTHER" id="PTHR43761">
    <property type="entry name" value="D-ISOMER SPECIFIC 2-HYDROXYACID DEHYDROGENASE FAMILY PROTEIN (AFU_ORTHOLOGUE AFUA_1G13630)"/>
    <property type="match status" value="1"/>
</dbReference>
<feature type="domain" description="D-isomer specific 2-hydroxyacid dehydrogenase catalytic" evidence="5">
    <location>
        <begin position="45"/>
        <end position="281"/>
    </location>
</feature>
<dbReference type="Proteomes" id="UP000183407">
    <property type="component" value="Unassembled WGS sequence"/>
</dbReference>
<dbReference type="InterPro" id="IPR050418">
    <property type="entry name" value="D-iso_2-hydroxyacid_DH_PdxB"/>
</dbReference>
<dbReference type="SUPFAM" id="SSF51735">
    <property type="entry name" value="NAD(P)-binding Rossmann-fold domains"/>
    <property type="match status" value="1"/>
</dbReference>
<dbReference type="InterPro" id="IPR036291">
    <property type="entry name" value="NAD(P)-bd_dom_sf"/>
</dbReference>
<dbReference type="AlphaFoldDB" id="A0A1H5ELC2"/>
<evidence type="ECO:0000259" key="6">
    <source>
        <dbReference type="Pfam" id="PF02826"/>
    </source>
</evidence>
<dbReference type="PROSITE" id="PS00671">
    <property type="entry name" value="D_2_HYDROXYACID_DH_3"/>
    <property type="match status" value="1"/>
</dbReference>
<dbReference type="GO" id="GO:0016616">
    <property type="term" value="F:oxidoreductase activity, acting on the CH-OH group of donors, NAD or NADP as acceptor"/>
    <property type="evidence" value="ECO:0007669"/>
    <property type="project" value="InterPro"/>
</dbReference>
<dbReference type="Gene3D" id="3.40.50.720">
    <property type="entry name" value="NAD(P)-binding Rossmann-like Domain"/>
    <property type="match status" value="2"/>
</dbReference>
<evidence type="ECO:0000259" key="5">
    <source>
        <dbReference type="Pfam" id="PF00389"/>
    </source>
</evidence>
<dbReference type="GO" id="GO:0051287">
    <property type="term" value="F:NAD binding"/>
    <property type="evidence" value="ECO:0007669"/>
    <property type="project" value="InterPro"/>
</dbReference>
<dbReference type="InterPro" id="IPR006139">
    <property type="entry name" value="D-isomer_2_OHA_DH_cat_dom"/>
</dbReference>
<accession>A0A1H5ELC2</accession>
<evidence type="ECO:0000256" key="1">
    <source>
        <dbReference type="ARBA" id="ARBA00005854"/>
    </source>
</evidence>
<reference evidence="8" key="1">
    <citation type="submission" date="2016-10" db="EMBL/GenBank/DDBJ databases">
        <authorList>
            <person name="Varghese N."/>
        </authorList>
    </citation>
    <scope>NUCLEOTIDE SEQUENCE [LARGE SCALE GENOMIC DNA]</scope>
    <source>
        <strain evidence="8">DSM 44719</strain>
    </source>
</reference>
<dbReference type="EMBL" id="FNTL01000004">
    <property type="protein sequence ID" value="SED91870.1"/>
    <property type="molecule type" value="Genomic_DNA"/>
</dbReference>
<gene>
    <name evidence="7" type="ORF">SAMN04490220_6034</name>
</gene>
<evidence type="ECO:0000313" key="7">
    <source>
        <dbReference type="EMBL" id="SED91870.1"/>
    </source>
</evidence>
<dbReference type="PANTHER" id="PTHR43761:SF1">
    <property type="entry name" value="D-ISOMER SPECIFIC 2-HYDROXYACID DEHYDROGENASE CATALYTIC DOMAIN-CONTAINING PROTEIN-RELATED"/>
    <property type="match status" value="1"/>
</dbReference>
<dbReference type="InterPro" id="IPR006140">
    <property type="entry name" value="D-isomer_DH_NAD-bd"/>
</dbReference>
<proteinExistence type="inferred from homology"/>
<dbReference type="InterPro" id="IPR029753">
    <property type="entry name" value="D-isomer_DH_CS"/>
</dbReference>
<evidence type="ECO:0000256" key="3">
    <source>
        <dbReference type="ARBA" id="ARBA00023027"/>
    </source>
</evidence>
<evidence type="ECO:0000313" key="8">
    <source>
        <dbReference type="Proteomes" id="UP000183407"/>
    </source>
</evidence>
<dbReference type="SUPFAM" id="SSF52283">
    <property type="entry name" value="Formate/glycerate dehydrogenase catalytic domain-like"/>
    <property type="match status" value="1"/>
</dbReference>
<comment type="similarity">
    <text evidence="1 4">Belongs to the D-isomer specific 2-hydroxyacid dehydrogenase family.</text>
</comment>
<dbReference type="Pfam" id="PF02826">
    <property type="entry name" value="2-Hacid_dh_C"/>
    <property type="match status" value="1"/>
</dbReference>
<dbReference type="FunFam" id="3.40.50.720:FF:000203">
    <property type="entry name" value="D-3-phosphoglycerate dehydrogenase (SerA)"/>
    <property type="match status" value="1"/>
</dbReference>
<evidence type="ECO:0000256" key="4">
    <source>
        <dbReference type="RuleBase" id="RU003719"/>
    </source>
</evidence>
<evidence type="ECO:0000256" key="2">
    <source>
        <dbReference type="ARBA" id="ARBA00023002"/>
    </source>
</evidence>
<name>A0A1H5ELC2_RHOJO</name>
<organism evidence="7 8">
    <name type="scientific">Rhodococcus jostii</name>
    <dbReference type="NCBI Taxonomy" id="132919"/>
    <lineage>
        <taxon>Bacteria</taxon>
        <taxon>Bacillati</taxon>
        <taxon>Actinomycetota</taxon>
        <taxon>Actinomycetes</taxon>
        <taxon>Mycobacteriales</taxon>
        <taxon>Nocardiaceae</taxon>
        <taxon>Rhodococcus</taxon>
    </lineage>
</organism>
<feature type="domain" description="D-isomer specific 2-hydroxyacid dehydrogenase NAD-binding" evidence="6">
    <location>
        <begin position="108"/>
        <end position="280"/>
    </location>
</feature>
<sequence length="307" mass="33286">MTDNTKRRAVVVDGVGTLVADPALLPDLWMLDVSPHLPDGDDVIAMAVNPETAQVGPEDLDRVPNLRLLAATSAGTDHLDIEEARRRGITVTNTLDYCTDEVADHTTALVLGLLRQTHRLDRSVHRGEWTVGTPRPRFVRGATLGIWGFGAIGRAVAHRAHALGMRVQIHSRRPIGEDFPEYTQVGWDELITTSDVLSVHVPLGDETRGRLDAQALRSMRRDSYLVNVSRGGIVDEVALDAALRSGHLAGAAVDVLATEPPVDGHILSATPNLVITPHAAWISELSIHAPFRMFAEAVAALPEEPDR</sequence>
<keyword evidence="2 4" id="KW-0560">Oxidoreductase</keyword>
<keyword evidence="3" id="KW-0520">NAD</keyword>
<dbReference type="RefSeq" id="WP_073360844.1">
    <property type="nucleotide sequence ID" value="NZ_FNTL01000004.1"/>
</dbReference>
<keyword evidence="7" id="KW-0670">Pyruvate</keyword>